<feature type="transmembrane region" description="Helical" evidence="1">
    <location>
        <begin position="492"/>
        <end position="514"/>
    </location>
</feature>
<evidence type="ECO:0000313" key="3">
    <source>
        <dbReference type="EMBL" id="MBO8475686.1"/>
    </source>
</evidence>
<feature type="transmembrane region" description="Helical" evidence="1">
    <location>
        <begin position="358"/>
        <end position="377"/>
    </location>
</feature>
<gene>
    <name evidence="3" type="ORF">IAB88_01675</name>
</gene>
<reference evidence="3" key="2">
    <citation type="journal article" date="2021" name="PeerJ">
        <title>Extensive microbial diversity within the chicken gut microbiome revealed by metagenomics and culture.</title>
        <authorList>
            <person name="Gilroy R."/>
            <person name="Ravi A."/>
            <person name="Getino M."/>
            <person name="Pursley I."/>
            <person name="Horton D.L."/>
            <person name="Alikhan N.F."/>
            <person name="Baker D."/>
            <person name="Gharbi K."/>
            <person name="Hall N."/>
            <person name="Watson M."/>
            <person name="Adriaenssens E.M."/>
            <person name="Foster-Nyarko E."/>
            <person name="Jarju S."/>
            <person name="Secka A."/>
            <person name="Antonio M."/>
            <person name="Oren A."/>
            <person name="Chaudhuri R.R."/>
            <person name="La Ragione R."/>
            <person name="Hildebrand F."/>
            <person name="Pallen M.J."/>
        </authorList>
    </citation>
    <scope>NUCLEOTIDE SEQUENCE</scope>
    <source>
        <strain evidence="3">6919</strain>
    </source>
</reference>
<dbReference type="SUPFAM" id="SSF48452">
    <property type="entry name" value="TPR-like"/>
    <property type="match status" value="1"/>
</dbReference>
<dbReference type="PROSITE" id="PS51257">
    <property type="entry name" value="PROKAR_LIPOPROTEIN"/>
    <property type="match status" value="1"/>
</dbReference>
<dbReference type="AlphaFoldDB" id="A0A9D9IPB4"/>
<protein>
    <recommendedName>
        <fullName evidence="5">Tetratricopeptide repeat protein</fullName>
    </recommendedName>
</protein>
<organism evidence="3 4">
    <name type="scientific">Candidatus Limisoma faecipullorum</name>
    <dbReference type="NCBI Taxonomy" id="2840854"/>
    <lineage>
        <taxon>Bacteria</taxon>
        <taxon>Pseudomonadati</taxon>
        <taxon>Bacteroidota</taxon>
        <taxon>Bacteroidia</taxon>
        <taxon>Bacteroidales</taxon>
        <taxon>Candidatus Limisoma</taxon>
    </lineage>
</organism>
<keyword evidence="2" id="KW-0732">Signal</keyword>
<keyword evidence="1" id="KW-0812">Transmembrane</keyword>
<evidence type="ECO:0000256" key="1">
    <source>
        <dbReference type="SAM" id="Phobius"/>
    </source>
</evidence>
<evidence type="ECO:0008006" key="5">
    <source>
        <dbReference type="Google" id="ProtNLM"/>
    </source>
</evidence>
<keyword evidence="1" id="KW-0472">Membrane</keyword>
<keyword evidence="1" id="KW-1133">Transmembrane helix</keyword>
<sequence>MKKLLFLLLICLSLAGCSSPVDSRLAEADSLLCTGMQEKAFAILKSVSPGSLHGRGNRAYYALLYTQAQYKCYEPIRSDSLIDIAVDYYDGSDDYDKHLRSLIYKGAALSDMGDRLEAADWYKKAEETADTADYDNLGYINLRLASLYGESFIENDEHITKLKKAIDYFHKARNKEYELMCMSRLGAFYRAIDLDTAKYYLDNAVKFSKELNDSSSYFYNLGMLARLYGMDSLYRKEKDIAIYVVNNGSKYLNDFNPYYDAAEAYAMLGNLDSAYFYFNKIVRDKFNANDSVVWLSTLNKLERRKGDYKSAFLHYSEMKDIAYSIYKKSMQEKLWSAEKKYDTQRLERENAQLKNHKLILYLTVLLVLILLLSIWIVSMKRKNKIREQFDIISQLQNDSKFFELELSNKSDCEVKLKSILSEQFEKIKYLIDLSYQLESKPELFIKRFREFIKKTKMPNNLWSDFIVYVNIAYNNVIDKIAKLHPQLKDEELYFISLICCGFSYIEIAICMGYTNNNYVNNKKVRIAKKIGITMSLKEYINQIIASN</sequence>
<feature type="chain" id="PRO_5038694782" description="Tetratricopeptide repeat protein" evidence="2">
    <location>
        <begin position="24"/>
        <end position="547"/>
    </location>
</feature>
<reference evidence="3" key="1">
    <citation type="submission" date="2020-10" db="EMBL/GenBank/DDBJ databases">
        <authorList>
            <person name="Gilroy R."/>
        </authorList>
    </citation>
    <scope>NUCLEOTIDE SEQUENCE</scope>
    <source>
        <strain evidence="3">6919</strain>
    </source>
</reference>
<feature type="signal peptide" evidence="2">
    <location>
        <begin position="1"/>
        <end position="23"/>
    </location>
</feature>
<dbReference type="Proteomes" id="UP000823598">
    <property type="component" value="Unassembled WGS sequence"/>
</dbReference>
<dbReference type="EMBL" id="JADIMC010000020">
    <property type="protein sequence ID" value="MBO8475686.1"/>
    <property type="molecule type" value="Genomic_DNA"/>
</dbReference>
<evidence type="ECO:0000256" key="2">
    <source>
        <dbReference type="SAM" id="SignalP"/>
    </source>
</evidence>
<evidence type="ECO:0000313" key="4">
    <source>
        <dbReference type="Proteomes" id="UP000823598"/>
    </source>
</evidence>
<accession>A0A9D9IPB4</accession>
<name>A0A9D9IPB4_9BACT</name>
<proteinExistence type="predicted"/>
<comment type="caution">
    <text evidence="3">The sequence shown here is derived from an EMBL/GenBank/DDBJ whole genome shotgun (WGS) entry which is preliminary data.</text>
</comment>
<dbReference type="InterPro" id="IPR011990">
    <property type="entry name" value="TPR-like_helical_dom_sf"/>
</dbReference>